<protein>
    <recommendedName>
        <fullName evidence="1">General stress protein FMN-binding split barrel domain-containing protein</fullName>
    </recommendedName>
</protein>
<comment type="caution">
    <text evidence="2">The sequence shown here is derived from an EMBL/GenBank/DDBJ whole genome shotgun (WGS) entry which is preliminary data.</text>
</comment>
<organism evidence="2 3">
    <name type="scientific">Polaribacter filamentus</name>
    <dbReference type="NCBI Taxonomy" id="53483"/>
    <lineage>
        <taxon>Bacteria</taxon>
        <taxon>Pseudomonadati</taxon>
        <taxon>Bacteroidota</taxon>
        <taxon>Flavobacteriia</taxon>
        <taxon>Flavobacteriales</taxon>
        <taxon>Flavobacteriaceae</taxon>
    </lineage>
</organism>
<dbReference type="PANTHER" id="PTHR34818">
    <property type="entry name" value="PROTEIN BLI-3"/>
    <property type="match status" value="1"/>
</dbReference>
<dbReference type="RefSeq" id="WP_104810764.1">
    <property type="nucleotide sequence ID" value="NZ_MQUA01000013.1"/>
</dbReference>
<dbReference type="SUPFAM" id="SSF50475">
    <property type="entry name" value="FMN-binding split barrel"/>
    <property type="match status" value="1"/>
</dbReference>
<evidence type="ECO:0000313" key="2">
    <source>
        <dbReference type="EMBL" id="PQB08574.1"/>
    </source>
</evidence>
<reference evidence="2 3" key="1">
    <citation type="submission" date="2016-11" db="EMBL/GenBank/DDBJ databases">
        <title>Trade-off between light-utilization and light-protection in marine flavobacteria.</title>
        <authorList>
            <person name="Kumagai Y."/>
        </authorList>
    </citation>
    <scope>NUCLEOTIDE SEQUENCE [LARGE SCALE GENOMIC DNA]</scope>
    <source>
        <strain evidence="2 3">ATCC 700397</strain>
    </source>
</reference>
<sequence>MSCNNAANPVKKDIKEIAKEIMTDAKNCALITIDSLGVAHVRAMDPFLPEEDFTVWMGTNSRSLKVRQIKKNKNVTLYYFDAKSASYVTLQGTANIVNTQKEKEKFWKTAWENFYKNKTTDFMLIKFIPNKATIISEKYQILGDSISWETPIIKFKNE</sequence>
<name>A0A2S7L0X2_9FLAO</name>
<dbReference type="EMBL" id="MQUA01000013">
    <property type="protein sequence ID" value="PQB08574.1"/>
    <property type="molecule type" value="Genomic_DNA"/>
</dbReference>
<dbReference type="Proteomes" id="UP000239522">
    <property type="component" value="Unassembled WGS sequence"/>
</dbReference>
<feature type="domain" description="General stress protein FMN-binding split barrel" evidence="1">
    <location>
        <begin position="19"/>
        <end position="133"/>
    </location>
</feature>
<dbReference type="OrthoDB" id="1432662at2"/>
<accession>A0A2S7L0X2</accession>
<dbReference type="PANTHER" id="PTHR34818:SF1">
    <property type="entry name" value="PROTEIN BLI-3"/>
    <property type="match status" value="1"/>
</dbReference>
<dbReference type="Gene3D" id="2.30.110.10">
    <property type="entry name" value="Electron Transport, Fmn-binding Protein, Chain A"/>
    <property type="match status" value="1"/>
</dbReference>
<proteinExistence type="predicted"/>
<dbReference type="Pfam" id="PF16242">
    <property type="entry name" value="Pyrid_ox_like"/>
    <property type="match status" value="1"/>
</dbReference>
<evidence type="ECO:0000259" key="1">
    <source>
        <dbReference type="Pfam" id="PF16242"/>
    </source>
</evidence>
<dbReference type="InterPro" id="IPR052917">
    <property type="entry name" value="Stress-Dev_Protein"/>
</dbReference>
<keyword evidence="3" id="KW-1185">Reference proteome</keyword>
<gene>
    <name evidence="2" type="ORF">BST83_02990</name>
</gene>
<dbReference type="InterPro" id="IPR038725">
    <property type="entry name" value="YdaG_split_barrel_FMN-bd"/>
</dbReference>
<evidence type="ECO:0000313" key="3">
    <source>
        <dbReference type="Proteomes" id="UP000239522"/>
    </source>
</evidence>
<dbReference type="InterPro" id="IPR012349">
    <property type="entry name" value="Split_barrel_FMN-bd"/>
</dbReference>
<dbReference type="AlphaFoldDB" id="A0A2S7L0X2"/>